<dbReference type="AlphaFoldDB" id="A0A8D8QX71"/>
<dbReference type="InterPro" id="IPR027806">
    <property type="entry name" value="HARBI1_dom"/>
</dbReference>
<organism evidence="9">
    <name type="scientific">Cacopsylla melanoneura</name>
    <dbReference type="NCBI Taxonomy" id="428564"/>
    <lineage>
        <taxon>Eukaryota</taxon>
        <taxon>Metazoa</taxon>
        <taxon>Ecdysozoa</taxon>
        <taxon>Arthropoda</taxon>
        <taxon>Hexapoda</taxon>
        <taxon>Insecta</taxon>
        <taxon>Pterygota</taxon>
        <taxon>Neoptera</taxon>
        <taxon>Paraneoptera</taxon>
        <taxon>Hemiptera</taxon>
        <taxon>Sternorrhyncha</taxon>
        <taxon>Psylloidea</taxon>
        <taxon>Psyllidae</taxon>
        <taxon>Psyllinae</taxon>
        <taxon>Cacopsylla</taxon>
    </lineage>
</organism>
<name>A0A8D8QX71_9HEMI</name>
<keyword evidence="5" id="KW-0479">Metal-binding</keyword>
<evidence type="ECO:0000256" key="1">
    <source>
        <dbReference type="ARBA" id="ARBA00001968"/>
    </source>
</evidence>
<comment type="subcellular location">
    <subcellularLocation>
        <location evidence="2">Nucleus</location>
    </subcellularLocation>
</comment>
<sequence>MEFFPLLLDALIDDGGENCVVPAVNTINSILILNRQNEGRRIRQNMMPYYLRTHNRHVRPINYSEVWVSRYLDADFFSLFRMNRACFFVLLTLLIHDGAFRIQWSHGREPVTPEKMLQISLRYFSFKGGIIEIADQFNVSVSTVFIVRNRTMKALKKILPSVIKWPQGDDLKIIEQEFKLLGGFPGVIGAIDGSHISIRVPRNEADSYTNRKMGHSIILQAVCTSKKLFIDIDIGKPGRIHDARVLSLSKLSQYIETRNIIIEDDHHILGDSAYPLKPWLLVPYKDFGHLTRQQRNYNYLHSKTRVVIENAFGLLKNRWQKCQKITTKDPKTAWDIVAACCVLHNFCLIQQDYFQCDQPVAVQATVAVPVDDEAAPILATNKRDQIAAALEI</sequence>
<accession>A0A8D8QX71</accession>
<proteinExistence type="inferred from homology"/>
<dbReference type="GO" id="GO:0005634">
    <property type="term" value="C:nucleus"/>
    <property type="evidence" value="ECO:0007669"/>
    <property type="project" value="UniProtKB-SubCell"/>
</dbReference>
<evidence type="ECO:0000256" key="3">
    <source>
        <dbReference type="ARBA" id="ARBA00006958"/>
    </source>
</evidence>
<dbReference type="GO" id="GO:0004518">
    <property type="term" value="F:nuclease activity"/>
    <property type="evidence" value="ECO:0007669"/>
    <property type="project" value="UniProtKB-KW"/>
</dbReference>
<comment type="similarity">
    <text evidence="3">Belongs to the HARBI1 family.</text>
</comment>
<dbReference type="GO" id="GO:0016787">
    <property type="term" value="F:hydrolase activity"/>
    <property type="evidence" value="ECO:0007669"/>
    <property type="project" value="UniProtKB-KW"/>
</dbReference>
<dbReference type="PANTHER" id="PTHR22930">
    <property type="match status" value="1"/>
</dbReference>
<evidence type="ECO:0000256" key="7">
    <source>
        <dbReference type="ARBA" id="ARBA00023242"/>
    </source>
</evidence>
<dbReference type="GO" id="GO:0046872">
    <property type="term" value="F:metal ion binding"/>
    <property type="evidence" value="ECO:0007669"/>
    <property type="project" value="UniProtKB-KW"/>
</dbReference>
<evidence type="ECO:0000256" key="6">
    <source>
        <dbReference type="ARBA" id="ARBA00022801"/>
    </source>
</evidence>
<dbReference type="EMBL" id="HBUF01105805">
    <property type="protein sequence ID" value="CAG6639160.1"/>
    <property type="molecule type" value="Transcribed_RNA"/>
</dbReference>
<evidence type="ECO:0000313" key="9">
    <source>
        <dbReference type="EMBL" id="CAG6639161.1"/>
    </source>
</evidence>
<dbReference type="PANTHER" id="PTHR22930:SF85">
    <property type="entry name" value="GH03217P-RELATED"/>
    <property type="match status" value="1"/>
</dbReference>
<keyword evidence="4" id="KW-0540">Nuclease</keyword>
<evidence type="ECO:0000256" key="4">
    <source>
        <dbReference type="ARBA" id="ARBA00022722"/>
    </source>
</evidence>
<keyword evidence="7" id="KW-0539">Nucleus</keyword>
<reference evidence="9" key="1">
    <citation type="submission" date="2021-05" db="EMBL/GenBank/DDBJ databases">
        <authorList>
            <person name="Alioto T."/>
            <person name="Alioto T."/>
            <person name="Gomez Garrido J."/>
        </authorList>
    </citation>
    <scope>NUCLEOTIDE SEQUENCE</scope>
</reference>
<protein>
    <submittedName>
        <fullName evidence="9">Nuclease HARBI1</fullName>
    </submittedName>
</protein>
<dbReference type="InterPro" id="IPR045249">
    <property type="entry name" value="HARBI1-like"/>
</dbReference>
<evidence type="ECO:0000259" key="8">
    <source>
        <dbReference type="Pfam" id="PF13359"/>
    </source>
</evidence>
<feature type="domain" description="DDE Tnp4" evidence="8">
    <location>
        <begin position="191"/>
        <end position="345"/>
    </location>
</feature>
<evidence type="ECO:0000256" key="2">
    <source>
        <dbReference type="ARBA" id="ARBA00004123"/>
    </source>
</evidence>
<evidence type="ECO:0000256" key="5">
    <source>
        <dbReference type="ARBA" id="ARBA00022723"/>
    </source>
</evidence>
<dbReference type="EMBL" id="HBUF01105806">
    <property type="protein sequence ID" value="CAG6639161.1"/>
    <property type="molecule type" value="Transcribed_RNA"/>
</dbReference>
<comment type="cofactor">
    <cofactor evidence="1">
        <name>a divalent metal cation</name>
        <dbReference type="ChEBI" id="CHEBI:60240"/>
    </cofactor>
</comment>
<dbReference type="EMBL" id="HBUF01105804">
    <property type="protein sequence ID" value="CAG6639159.1"/>
    <property type="molecule type" value="Transcribed_RNA"/>
</dbReference>
<keyword evidence="6" id="KW-0378">Hydrolase</keyword>
<dbReference type="Pfam" id="PF13359">
    <property type="entry name" value="DDE_Tnp_4"/>
    <property type="match status" value="1"/>
</dbReference>